<evidence type="ECO:0000313" key="1">
    <source>
        <dbReference type="EMBL" id="VEN73260.1"/>
    </source>
</evidence>
<reference evidence="1" key="1">
    <citation type="submission" date="2019-01" db="EMBL/GenBank/DDBJ databases">
        <authorList>
            <consortium name="Genoscope - CEA"/>
            <person name="William W."/>
        </authorList>
    </citation>
    <scope>NUCLEOTIDE SEQUENCE</scope>
    <source>
        <strain evidence="1">CR-1</strain>
    </source>
</reference>
<accession>A0A484HFP2</accession>
<dbReference type="EMBL" id="CAACVI010000006">
    <property type="protein sequence ID" value="VEN73260.1"/>
    <property type="molecule type" value="Genomic_DNA"/>
</dbReference>
<proteinExistence type="predicted"/>
<organism evidence="1">
    <name type="scientific">uncultured Desulfobacteraceae bacterium</name>
    <dbReference type="NCBI Taxonomy" id="218296"/>
    <lineage>
        <taxon>Bacteria</taxon>
        <taxon>Pseudomonadati</taxon>
        <taxon>Thermodesulfobacteriota</taxon>
        <taxon>Desulfobacteria</taxon>
        <taxon>Desulfobacterales</taxon>
        <taxon>Desulfobacteraceae</taxon>
        <taxon>environmental samples</taxon>
    </lineage>
</organism>
<sequence length="142" mass="16023">MRKQEITEKCHALFDRANKILGVSFMAKLWKKSHRQIYLWAADSRACENTSENPLEKIVAMIRELEKKREEKLARAFVDILASSLGYRVIPAAGALESESRVMMAAREIFSRAETMALDLDGRGAPLNMRQIKDGVSVRPSG</sequence>
<dbReference type="AlphaFoldDB" id="A0A484HFP2"/>
<name>A0A484HFP2_9BACT</name>
<protein>
    <submittedName>
        <fullName evidence="1">Uncharacterized protein</fullName>
    </submittedName>
</protein>
<gene>
    <name evidence="1" type="ORF">EPICR_140021</name>
</gene>